<dbReference type="InterPro" id="IPR015422">
    <property type="entry name" value="PyrdxlP-dep_Trfase_small"/>
</dbReference>
<dbReference type="InterPro" id="IPR000277">
    <property type="entry name" value="Cys/Met-Metab_PyrdxlP-dep_enz"/>
</dbReference>
<evidence type="ECO:0000256" key="4">
    <source>
        <dbReference type="ARBA" id="ARBA00012085"/>
    </source>
</evidence>
<proteinExistence type="inferred from homology"/>
<evidence type="ECO:0000256" key="3">
    <source>
        <dbReference type="ARBA" id="ARBA00009077"/>
    </source>
</evidence>
<dbReference type="PANTHER" id="PTHR11808:SF15">
    <property type="entry name" value="CYSTATHIONINE GAMMA-LYASE"/>
    <property type="match status" value="1"/>
</dbReference>
<evidence type="ECO:0000256" key="1">
    <source>
        <dbReference type="ARBA" id="ARBA00001933"/>
    </source>
</evidence>
<dbReference type="EC" id="4.4.1.1" evidence="4"/>
<sequence>MNNLVTNSRRLLRRANTARFLSSKTISPGKLAHQKRIELEAKNAEAAKSETMLDTRLSHAGLSLNNDVHSKSMNEPLAPAIQLETTYTRPPSGDYFNEEDGGRGLIYSRMGNPTRTLLEDTMKMLELSSNDVDILENCKSCAFSSGMAAVAAILLALPQPLHIIIPDDIYHGFPSQLKAMFLQRGVTYSSIDMTDVDNILSEVNRFNVDEILVWMESPSNPGCKVTEIEKVCKSLESMKTSKSVTTVVDSTWAPPTVTQPLLLGADVVLHSGTKYLGGHSDVLNGITTTSPFTEKGRVLGESIATIQKTLGSTASPFDCWLTLRGLRTLHLRVERQNKSALKIANFLTNVEAVEKVHYPGLKSHPQHDIACRQMKSGFGGMLSFEMKDEATAMAVAGAVKLIIRATSLGGTETLIEHRASIEPEDGRVSPDGLLRMSVGLENPDDLIKDLDIAIKIACEVTSI</sequence>
<keyword evidence="6" id="KW-0028">Amino-acid biosynthesis</keyword>
<organism evidence="10 11">
    <name type="scientific">Chaetoceros tenuissimus</name>
    <dbReference type="NCBI Taxonomy" id="426638"/>
    <lineage>
        <taxon>Eukaryota</taxon>
        <taxon>Sar</taxon>
        <taxon>Stramenopiles</taxon>
        <taxon>Ochrophyta</taxon>
        <taxon>Bacillariophyta</taxon>
        <taxon>Coscinodiscophyceae</taxon>
        <taxon>Chaetocerotophycidae</taxon>
        <taxon>Chaetocerotales</taxon>
        <taxon>Chaetocerotaceae</taxon>
        <taxon>Chaetoceros</taxon>
    </lineage>
</organism>
<evidence type="ECO:0000256" key="9">
    <source>
        <dbReference type="RuleBase" id="RU362118"/>
    </source>
</evidence>
<dbReference type="Pfam" id="PF01053">
    <property type="entry name" value="Cys_Met_Meta_PP"/>
    <property type="match status" value="1"/>
</dbReference>
<reference evidence="10 11" key="1">
    <citation type="journal article" date="2021" name="Sci. Rep.">
        <title>The genome of the diatom Chaetoceros tenuissimus carries an ancient integrated fragment of an extant virus.</title>
        <authorList>
            <person name="Hongo Y."/>
            <person name="Kimura K."/>
            <person name="Takaki Y."/>
            <person name="Yoshida Y."/>
            <person name="Baba S."/>
            <person name="Kobayashi G."/>
            <person name="Nagasaki K."/>
            <person name="Hano T."/>
            <person name="Tomaru Y."/>
        </authorList>
    </citation>
    <scope>NUCLEOTIDE SEQUENCE [LARGE SCALE GENOMIC DNA]</scope>
    <source>
        <strain evidence="10 11">NIES-3715</strain>
    </source>
</reference>
<evidence type="ECO:0000256" key="5">
    <source>
        <dbReference type="ARBA" id="ARBA00022898"/>
    </source>
</evidence>
<evidence type="ECO:0000256" key="2">
    <source>
        <dbReference type="ARBA" id="ARBA00005038"/>
    </source>
</evidence>
<dbReference type="SUPFAM" id="SSF53383">
    <property type="entry name" value="PLP-dependent transferases"/>
    <property type="match status" value="1"/>
</dbReference>
<evidence type="ECO:0000256" key="8">
    <source>
        <dbReference type="PIRSR" id="PIRSR001434-2"/>
    </source>
</evidence>
<keyword evidence="5 8" id="KW-0663">Pyridoxal phosphate</keyword>
<dbReference type="PROSITE" id="PS00868">
    <property type="entry name" value="CYS_MET_METAB_PP"/>
    <property type="match status" value="1"/>
</dbReference>
<keyword evidence="11" id="KW-1185">Reference proteome</keyword>
<dbReference type="Gene3D" id="3.90.1150.10">
    <property type="entry name" value="Aspartate Aminotransferase, domain 1"/>
    <property type="match status" value="1"/>
</dbReference>
<evidence type="ECO:0000313" key="10">
    <source>
        <dbReference type="EMBL" id="GFH53680.1"/>
    </source>
</evidence>
<dbReference type="GO" id="GO:0005737">
    <property type="term" value="C:cytoplasm"/>
    <property type="evidence" value="ECO:0007669"/>
    <property type="project" value="TreeGrafter"/>
</dbReference>
<evidence type="ECO:0000256" key="7">
    <source>
        <dbReference type="ARBA" id="ARBA00029853"/>
    </source>
</evidence>
<feature type="modified residue" description="N6-(pyridoxal phosphate)lysine" evidence="8">
    <location>
        <position position="274"/>
    </location>
</feature>
<dbReference type="PANTHER" id="PTHR11808">
    <property type="entry name" value="TRANS-SULFURATION ENZYME FAMILY MEMBER"/>
    <property type="match status" value="1"/>
</dbReference>
<name>A0AAD3CZB4_9STRA</name>
<gene>
    <name evidence="10" type="ORF">CTEN210_10156</name>
</gene>
<dbReference type="AlphaFoldDB" id="A0AAD3CZB4"/>
<dbReference type="GO" id="GO:0004123">
    <property type="term" value="F:cystathionine gamma-lyase activity"/>
    <property type="evidence" value="ECO:0007669"/>
    <property type="project" value="TreeGrafter"/>
</dbReference>
<dbReference type="GO" id="GO:0019343">
    <property type="term" value="P:cysteine biosynthetic process via cystathionine"/>
    <property type="evidence" value="ECO:0007669"/>
    <property type="project" value="TreeGrafter"/>
</dbReference>
<protein>
    <recommendedName>
        <fullName evidence="4">cystathionine gamma-lyase</fullName>
        <ecNumber evidence="4">4.4.1.1</ecNumber>
    </recommendedName>
    <alternativeName>
        <fullName evidence="7">Gamma-cystathionase</fullName>
    </alternativeName>
</protein>
<comment type="cofactor">
    <cofactor evidence="1 9">
        <name>pyridoxal 5'-phosphate</name>
        <dbReference type="ChEBI" id="CHEBI:597326"/>
    </cofactor>
</comment>
<dbReference type="GO" id="GO:0019346">
    <property type="term" value="P:transsulfuration"/>
    <property type="evidence" value="ECO:0007669"/>
    <property type="project" value="InterPro"/>
</dbReference>
<dbReference type="GO" id="GO:0030170">
    <property type="term" value="F:pyridoxal phosphate binding"/>
    <property type="evidence" value="ECO:0007669"/>
    <property type="project" value="InterPro"/>
</dbReference>
<dbReference type="EMBL" id="BLLK01000047">
    <property type="protein sequence ID" value="GFH53680.1"/>
    <property type="molecule type" value="Genomic_DNA"/>
</dbReference>
<dbReference type="Gene3D" id="3.40.640.10">
    <property type="entry name" value="Type I PLP-dependent aspartate aminotransferase-like (Major domain)"/>
    <property type="match status" value="1"/>
</dbReference>
<comment type="caution">
    <text evidence="10">The sequence shown here is derived from an EMBL/GenBank/DDBJ whole genome shotgun (WGS) entry which is preliminary data.</text>
</comment>
<dbReference type="InterPro" id="IPR015421">
    <property type="entry name" value="PyrdxlP-dep_Trfase_major"/>
</dbReference>
<dbReference type="PIRSF" id="PIRSF001434">
    <property type="entry name" value="CGS"/>
    <property type="match status" value="1"/>
</dbReference>
<dbReference type="InterPro" id="IPR054542">
    <property type="entry name" value="Cys_met_metab_PP"/>
</dbReference>
<dbReference type="InterPro" id="IPR015424">
    <property type="entry name" value="PyrdxlP-dep_Trfase"/>
</dbReference>
<evidence type="ECO:0000313" key="11">
    <source>
        <dbReference type="Proteomes" id="UP001054902"/>
    </source>
</evidence>
<evidence type="ECO:0000256" key="6">
    <source>
        <dbReference type="ARBA" id="ARBA00023192"/>
    </source>
</evidence>
<accession>A0AAD3CZB4</accession>
<keyword evidence="6" id="KW-0198">Cysteine biosynthesis</keyword>
<comment type="similarity">
    <text evidence="3 9">Belongs to the trans-sulfuration enzymes family.</text>
</comment>
<dbReference type="Proteomes" id="UP001054902">
    <property type="component" value="Unassembled WGS sequence"/>
</dbReference>
<comment type="pathway">
    <text evidence="2">Amino-acid biosynthesis; L-cysteine biosynthesis; L-cysteine from L-homocysteine and L-serine: step 2/2.</text>
</comment>